<dbReference type="AlphaFoldDB" id="A0A399RLG7"/>
<protein>
    <submittedName>
        <fullName evidence="2">Uncharacterized protein</fullName>
    </submittedName>
</protein>
<reference evidence="2 3" key="1">
    <citation type="submission" date="2018-08" db="EMBL/GenBank/DDBJ databases">
        <title>Henriciella mobilis sp. nov., isolated from seawater.</title>
        <authorList>
            <person name="Cheng H."/>
            <person name="Wu Y.-H."/>
            <person name="Xu X.-W."/>
            <person name="Guo L.-L."/>
        </authorList>
    </citation>
    <scope>NUCLEOTIDE SEQUENCE [LARGE SCALE GENOMIC DNA]</scope>
    <source>
        <strain evidence="2 3">JN25</strain>
    </source>
</reference>
<proteinExistence type="predicted"/>
<feature type="compositionally biased region" description="Acidic residues" evidence="1">
    <location>
        <begin position="107"/>
        <end position="117"/>
    </location>
</feature>
<dbReference type="Proteomes" id="UP000266385">
    <property type="component" value="Unassembled WGS sequence"/>
</dbReference>
<accession>A0A399RLG7</accession>
<feature type="compositionally biased region" description="Low complexity" evidence="1">
    <location>
        <begin position="54"/>
        <end position="82"/>
    </location>
</feature>
<sequence length="208" mass="21630">MLLPVQAQEQDLNSAAERTAACLSIEDAAERLACFEAAARSLTDALDGEAAMAGSSASSDASGPAANVAAAAPGANATREAANSGDGQNTASVPDWAAAPPAPEPEVPAEPEAEDDSTPIWARVFPRGDKSKQANEISVSVTRILRNNAGRHYFITADGQEWEQTMVTNVRPPKSLPAQATIESALVGSPRLTFDDGPSGAYKVRRTK</sequence>
<gene>
    <name evidence="2" type="ORF">D1223_08050</name>
</gene>
<dbReference type="EMBL" id="QWFX01000006">
    <property type="protein sequence ID" value="RIJ30565.1"/>
    <property type="molecule type" value="Genomic_DNA"/>
</dbReference>
<evidence type="ECO:0000313" key="2">
    <source>
        <dbReference type="EMBL" id="RIJ30565.1"/>
    </source>
</evidence>
<evidence type="ECO:0000313" key="3">
    <source>
        <dbReference type="Proteomes" id="UP000266385"/>
    </source>
</evidence>
<comment type="caution">
    <text evidence="2">The sequence shown here is derived from an EMBL/GenBank/DDBJ whole genome shotgun (WGS) entry which is preliminary data.</text>
</comment>
<organism evidence="2 3">
    <name type="scientific">Henriciella mobilis</name>
    <dbReference type="NCBI Taxonomy" id="2305467"/>
    <lineage>
        <taxon>Bacteria</taxon>
        <taxon>Pseudomonadati</taxon>
        <taxon>Pseudomonadota</taxon>
        <taxon>Alphaproteobacteria</taxon>
        <taxon>Hyphomonadales</taxon>
        <taxon>Hyphomonadaceae</taxon>
        <taxon>Henriciella</taxon>
    </lineage>
</organism>
<evidence type="ECO:0000256" key="1">
    <source>
        <dbReference type="SAM" id="MobiDB-lite"/>
    </source>
</evidence>
<keyword evidence="3" id="KW-1185">Reference proteome</keyword>
<feature type="region of interest" description="Disordered" evidence="1">
    <location>
        <begin position="54"/>
        <end position="118"/>
    </location>
</feature>
<name>A0A399RLG7_9PROT</name>